<feature type="domain" description="SCP" evidence="1">
    <location>
        <begin position="180"/>
        <end position="298"/>
    </location>
</feature>
<dbReference type="SUPFAM" id="SSF55797">
    <property type="entry name" value="PR-1-like"/>
    <property type="match status" value="1"/>
</dbReference>
<dbReference type="STRING" id="28034.BFX07_05280"/>
<gene>
    <name evidence="2" type="ORF">SAMN00768000_0738</name>
</gene>
<accession>A0A1W1W8X6</accession>
<evidence type="ECO:0000313" key="2">
    <source>
        <dbReference type="EMBL" id="SMC02734.1"/>
    </source>
</evidence>
<dbReference type="OrthoDB" id="2079255at2"/>
<evidence type="ECO:0000313" key="3">
    <source>
        <dbReference type="Proteomes" id="UP000192660"/>
    </source>
</evidence>
<name>A0A1W1W8X6_SULTA</name>
<dbReference type="Pfam" id="PF00188">
    <property type="entry name" value="CAP"/>
    <property type="match status" value="1"/>
</dbReference>
<sequence>MAGIPRLGKIVIVLLLVFGGSRLDAGVTSFVIPPASDGILPAPATIFGPDSTQTNYGYESANTISPIIPNSYTAVRSPKFIGVQFIGDSPGTLRADNFQLQVTSSHGLISTGPLSYESNGFVGVHLKKPLLPGHYTVRFLTPGFQTPLSTWSITVKPWPAAQQQSLHPYLATANQEDYISALNTIRSRLYERPVTWSQALTWAAAAHARYVQQNGYHAPSFHLEEPSKQGFTGQNPWDRDMTFGWPTPLDGEVGIEWSTPMASVTVIQNLVDTVFHRLSILSPNAVAMGTGESTGPTGAVVMDLGFGYRSTLPFAVVYPASGQHGVPTGWIDMESPSPVVGGFSKQFGYPITVDFPTVQQLSDVHAEITWGNVTLPVIVDEPGLHDMATNQVGIVPSQVLRPDTQYQVSVTANAHFNNQSVHPIRLSWHFTTGGSDQSVAVEPRASGIVTISVVKAGSGVPIQGEAVRIYRAVSPEHSMVVGQGVTNGEGLLSCRIPKPPRREIFEAITASGNSAQFWW</sequence>
<dbReference type="InterPro" id="IPR035940">
    <property type="entry name" value="CAP_sf"/>
</dbReference>
<proteinExistence type="predicted"/>
<dbReference type="EMBL" id="FWWY01000001">
    <property type="protein sequence ID" value="SMC02734.1"/>
    <property type="molecule type" value="Genomic_DNA"/>
</dbReference>
<reference evidence="3" key="1">
    <citation type="submission" date="2017-04" db="EMBL/GenBank/DDBJ databases">
        <authorList>
            <person name="Varghese N."/>
            <person name="Submissions S."/>
        </authorList>
    </citation>
    <scope>NUCLEOTIDE SEQUENCE [LARGE SCALE GENOMIC DNA]</scope>
    <source>
        <strain evidence="3">DSM 9293</strain>
    </source>
</reference>
<dbReference type="Gene3D" id="3.40.33.10">
    <property type="entry name" value="CAP"/>
    <property type="match status" value="1"/>
</dbReference>
<organism evidence="2 3">
    <name type="scientific">Sulfobacillus thermosulfidooxidans (strain DSM 9293 / VKM B-1269 / AT-1)</name>
    <dbReference type="NCBI Taxonomy" id="929705"/>
    <lineage>
        <taxon>Bacteria</taxon>
        <taxon>Bacillati</taxon>
        <taxon>Bacillota</taxon>
        <taxon>Clostridia</taxon>
        <taxon>Eubacteriales</taxon>
        <taxon>Clostridiales Family XVII. Incertae Sedis</taxon>
        <taxon>Sulfobacillus</taxon>
    </lineage>
</organism>
<keyword evidence="3" id="KW-1185">Reference proteome</keyword>
<evidence type="ECO:0000259" key="1">
    <source>
        <dbReference type="Pfam" id="PF00188"/>
    </source>
</evidence>
<dbReference type="AlphaFoldDB" id="A0A1W1W8X6"/>
<protein>
    <submittedName>
        <fullName evidence="2">Uncharacterized conserved protein YkwD, contains CAP (CSP/antigen 5/PR1) domain</fullName>
    </submittedName>
</protein>
<dbReference type="Proteomes" id="UP000192660">
    <property type="component" value="Unassembled WGS sequence"/>
</dbReference>
<dbReference type="RefSeq" id="WP_084660873.1">
    <property type="nucleotide sequence ID" value="NZ_FWWY01000001.1"/>
</dbReference>
<dbReference type="InterPro" id="IPR014044">
    <property type="entry name" value="CAP_dom"/>
</dbReference>